<protein>
    <submittedName>
        <fullName evidence="3">Uncharacterized protein</fullName>
    </submittedName>
</protein>
<evidence type="ECO:0000256" key="1">
    <source>
        <dbReference type="SAM" id="MobiDB-lite"/>
    </source>
</evidence>
<feature type="transmembrane region" description="Helical" evidence="2">
    <location>
        <begin position="20"/>
        <end position="40"/>
    </location>
</feature>
<sequence length="115" mass="13178">MFEKIVDMFISFGQRHKRLRFMAVIVLFLVCCGNTLYTYVQGIQKKLRESFLIKEREEISIINRRSYRLTAAALSLCMCLSLMPTAVLANQEELSLDQDNTSETELAESNRGGGY</sequence>
<keyword evidence="2" id="KW-1133">Transmembrane helix</keyword>
<dbReference type="EMBL" id="JALDAW010000023">
    <property type="protein sequence ID" value="MDY5169585.1"/>
    <property type="molecule type" value="Genomic_DNA"/>
</dbReference>
<dbReference type="AlphaFoldDB" id="A0AB35UWR0"/>
<dbReference type="Proteomes" id="UP001276902">
    <property type="component" value="Unassembled WGS sequence"/>
</dbReference>
<comment type="caution">
    <text evidence="3">The sequence shown here is derived from an EMBL/GenBank/DDBJ whole genome shotgun (WGS) entry which is preliminary data.</text>
</comment>
<accession>A0AB35UWR0</accession>
<evidence type="ECO:0000313" key="3">
    <source>
        <dbReference type="EMBL" id="MDY5169585.1"/>
    </source>
</evidence>
<dbReference type="RefSeq" id="WP_320884798.1">
    <property type="nucleotide sequence ID" value="NZ_JALDAW010000023.1"/>
</dbReference>
<evidence type="ECO:0000256" key="2">
    <source>
        <dbReference type="SAM" id="Phobius"/>
    </source>
</evidence>
<evidence type="ECO:0000313" key="4">
    <source>
        <dbReference type="Proteomes" id="UP001276902"/>
    </source>
</evidence>
<keyword evidence="2" id="KW-0812">Transmembrane</keyword>
<feature type="compositionally biased region" description="Acidic residues" evidence="1">
    <location>
        <begin position="96"/>
        <end position="106"/>
    </location>
</feature>
<gene>
    <name evidence="3" type="ORF">MQE39_15800</name>
</gene>
<feature type="region of interest" description="Disordered" evidence="1">
    <location>
        <begin position="96"/>
        <end position="115"/>
    </location>
</feature>
<keyword evidence="2" id="KW-0472">Membrane</keyword>
<proteinExistence type="predicted"/>
<reference evidence="3" key="1">
    <citation type="submission" date="2022-03" db="EMBL/GenBank/DDBJ databases">
        <title>First case of bacteraemia caused by Dielma fastidiosa in a patient hospitalised with diverticulitis.</title>
        <authorList>
            <person name="Forman-Ankjaer B."/>
            <person name="Hvid-Jensen F."/>
            <person name="Kobel C.M."/>
            <person name="Greve T."/>
        </authorList>
    </citation>
    <scope>NUCLEOTIDE SEQUENCE</scope>
    <source>
        <strain evidence="3">AUH_DF_2021</strain>
    </source>
</reference>
<name>A0AB35UWR0_9FIRM</name>
<organism evidence="3 4">
    <name type="scientific">Dielma fastidiosa</name>
    <dbReference type="NCBI Taxonomy" id="1034346"/>
    <lineage>
        <taxon>Bacteria</taxon>
        <taxon>Bacillati</taxon>
        <taxon>Bacillota</taxon>
        <taxon>Erysipelotrichia</taxon>
        <taxon>Erysipelotrichales</taxon>
        <taxon>Erysipelotrichaceae</taxon>
        <taxon>Dielma</taxon>
    </lineage>
</organism>